<name>A0ABD3A982_9GENT</name>
<protein>
    <submittedName>
        <fullName evidence="2">Uncharacterized protein</fullName>
    </submittedName>
</protein>
<keyword evidence="1" id="KW-0472">Membrane</keyword>
<gene>
    <name evidence="2" type="ORF">ACH5RR_007698</name>
</gene>
<accession>A0ABD3A982</accession>
<proteinExistence type="predicted"/>
<reference evidence="2 3" key="1">
    <citation type="submission" date="2024-11" db="EMBL/GenBank/DDBJ databases">
        <title>A near-complete genome assembly of Cinchona calisaya.</title>
        <authorList>
            <person name="Lian D.C."/>
            <person name="Zhao X.W."/>
            <person name="Wei L."/>
        </authorList>
    </citation>
    <scope>NUCLEOTIDE SEQUENCE [LARGE SCALE GENOMIC DNA]</scope>
    <source>
        <tissue evidence="2">Nenye</tissue>
    </source>
</reference>
<evidence type="ECO:0000313" key="3">
    <source>
        <dbReference type="Proteomes" id="UP001630127"/>
    </source>
</evidence>
<evidence type="ECO:0000256" key="1">
    <source>
        <dbReference type="SAM" id="Phobius"/>
    </source>
</evidence>
<keyword evidence="1" id="KW-1133">Transmembrane helix</keyword>
<evidence type="ECO:0000313" key="2">
    <source>
        <dbReference type="EMBL" id="KAL3528376.1"/>
    </source>
</evidence>
<sequence>MDNPMRCPGALHFSETNSKEIRYGIKINSSSSNTKIGRQIEDPIFKFQVPLQYAASREISRSFIGDPNFGFDVGVKEFAHLARKIDSSDKDDDESFQALFFLAISMFGFTFQIHHLVLEKELKL</sequence>
<organism evidence="2 3">
    <name type="scientific">Cinchona calisaya</name>
    <dbReference type="NCBI Taxonomy" id="153742"/>
    <lineage>
        <taxon>Eukaryota</taxon>
        <taxon>Viridiplantae</taxon>
        <taxon>Streptophyta</taxon>
        <taxon>Embryophyta</taxon>
        <taxon>Tracheophyta</taxon>
        <taxon>Spermatophyta</taxon>
        <taxon>Magnoliopsida</taxon>
        <taxon>eudicotyledons</taxon>
        <taxon>Gunneridae</taxon>
        <taxon>Pentapetalae</taxon>
        <taxon>asterids</taxon>
        <taxon>lamiids</taxon>
        <taxon>Gentianales</taxon>
        <taxon>Rubiaceae</taxon>
        <taxon>Cinchonoideae</taxon>
        <taxon>Cinchoneae</taxon>
        <taxon>Cinchona</taxon>
    </lineage>
</organism>
<feature type="transmembrane region" description="Helical" evidence="1">
    <location>
        <begin position="98"/>
        <end position="118"/>
    </location>
</feature>
<dbReference type="Proteomes" id="UP001630127">
    <property type="component" value="Unassembled WGS sequence"/>
</dbReference>
<dbReference type="AlphaFoldDB" id="A0ABD3A982"/>
<keyword evidence="1" id="KW-0812">Transmembrane</keyword>
<dbReference type="EMBL" id="JBJUIK010000004">
    <property type="protein sequence ID" value="KAL3528376.1"/>
    <property type="molecule type" value="Genomic_DNA"/>
</dbReference>
<comment type="caution">
    <text evidence="2">The sequence shown here is derived from an EMBL/GenBank/DDBJ whole genome shotgun (WGS) entry which is preliminary data.</text>
</comment>
<keyword evidence="3" id="KW-1185">Reference proteome</keyword>